<evidence type="ECO:0000313" key="3">
    <source>
        <dbReference type="EMBL" id="KAK8879943.1"/>
    </source>
</evidence>
<evidence type="ECO:0000313" key="4">
    <source>
        <dbReference type="Proteomes" id="UP001390339"/>
    </source>
</evidence>
<dbReference type="EC" id="2.7.1.172" evidence="1"/>
<dbReference type="PANTHER" id="PTHR12149">
    <property type="entry name" value="FRUCTOSAMINE 3 KINASE-RELATED PROTEIN"/>
    <property type="match status" value="1"/>
</dbReference>
<proteinExistence type="predicted"/>
<comment type="catalytic activity">
    <reaction evidence="2">
        <text>N(6)-D-ribulosyl-L-lysyl-[protein] + ATP = N(6)-(3-O-phospho-D-ribulosyl)-L-lysyl-[protein] + ADP + H(+)</text>
        <dbReference type="Rhea" id="RHEA:48432"/>
        <dbReference type="Rhea" id="RHEA-COMP:12103"/>
        <dbReference type="Rhea" id="RHEA-COMP:12104"/>
        <dbReference type="ChEBI" id="CHEBI:15378"/>
        <dbReference type="ChEBI" id="CHEBI:30616"/>
        <dbReference type="ChEBI" id="CHEBI:90418"/>
        <dbReference type="ChEBI" id="CHEBI:90420"/>
        <dbReference type="ChEBI" id="CHEBI:456216"/>
        <dbReference type="EC" id="2.7.1.172"/>
    </reaction>
    <physiologicalReaction direction="left-to-right" evidence="2">
        <dbReference type="Rhea" id="RHEA:48433"/>
    </physiologicalReaction>
</comment>
<dbReference type="InterPro" id="IPR011009">
    <property type="entry name" value="Kinase-like_dom_sf"/>
</dbReference>
<dbReference type="InterPro" id="IPR016477">
    <property type="entry name" value="Fructo-/Ketosamine-3-kinase"/>
</dbReference>
<dbReference type="Gene3D" id="3.90.1200.10">
    <property type="match status" value="1"/>
</dbReference>
<accession>A0ABR2JMS8</accession>
<protein>
    <recommendedName>
        <fullName evidence="1">protein-ribulosamine 3-kinase</fullName>
        <ecNumber evidence="1">2.7.1.172</ecNumber>
    </recommendedName>
</protein>
<organism evidence="3 4">
    <name type="scientific">Apiospora arundinis</name>
    <dbReference type="NCBI Taxonomy" id="335852"/>
    <lineage>
        <taxon>Eukaryota</taxon>
        <taxon>Fungi</taxon>
        <taxon>Dikarya</taxon>
        <taxon>Ascomycota</taxon>
        <taxon>Pezizomycotina</taxon>
        <taxon>Sordariomycetes</taxon>
        <taxon>Xylariomycetidae</taxon>
        <taxon>Amphisphaeriales</taxon>
        <taxon>Apiosporaceae</taxon>
        <taxon>Apiospora</taxon>
    </lineage>
</organism>
<gene>
    <name evidence="3" type="ORF">PGQ11_001237</name>
</gene>
<name>A0ABR2JMS8_9PEZI</name>
<keyword evidence="3" id="KW-0808">Transferase</keyword>
<dbReference type="Proteomes" id="UP001390339">
    <property type="component" value="Unassembled WGS sequence"/>
</dbReference>
<evidence type="ECO:0000256" key="1">
    <source>
        <dbReference type="ARBA" id="ARBA00011961"/>
    </source>
</evidence>
<dbReference type="Pfam" id="PF03881">
    <property type="entry name" value="Fructosamin_kin"/>
    <property type="match status" value="1"/>
</dbReference>
<comment type="caution">
    <text evidence="3">The sequence shown here is derived from an EMBL/GenBank/DDBJ whole genome shotgun (WGS) entry which is preliminary data.</text>
</comment>
<dbReference type="GO" id="GO:0016301">
    <property type="term" value="F:kinase activity"/>
    <property type="evidence" value="ECO:0007669"/>
    <property type="project" value="UniProtKB-KW"/>
</dbReference>
<reference evidence="3 4" key="1">
    <citation type="journal article" date="2024" name="IMA Fungus">
        <title>Apiospora arundinis, a panoply of carbohydrate-active enzymes and secondary metabolites.</title>
        <authorList>
            <person name="Sorensen T."/>
            <person name="Petersen C."/>
            <person name="Muurmann A.T."/>
            <person name="Christiansen J.V."/>
            <person name="Brundto M.L."/>
            <person name="Overgaard C.K."/>
            <person name="Boysen A.T."/>
            <person name="Wollenberg R.D."/>
            <person name="Larsen T.O."/>
            <person name="Sorensen J.L."/>
            <person name="Nielsen K.L."/>
            <person name="Sondergaard T.E."/>
        </authorList>
    </citation>
    <scope>NUCLEOTIDE SEQUENCE [LARGE SCALE GENOMIC DNA]</scope>
    <source>
        <strain evidence="3 4">AAU 773</strain>
    </source>
</reference>
<dbReference type="EMBL" id="JAPCWZ010000001">
    <property type="protein sequence ID" value="KAK8879943.1"/>
    <property type="molecule type" value="Genomic_DNA"/>
</dbReference>
<evidence type="ECO:0000256" key="2">
    <source>
        <dbReference type="ARBA" id="ARBA00048655"/>
    </source>
</evidence>
<sequence length="357" mass="40058">MAVSIQLQHELKEKLASLTDSLGGDLPVDEAVLDALPKGTKSVSAHSYGVSAWSFTSKVNGLDAENRPVAFFMKYVAGDSGGAQLKGEFTGMTELHRAAPGMVPKPIAWGQLKTASPATFFILVEFKDSAPGLPNPVKLGSRLAAMHRNTECPGGKFGFHIQTYDGARIQDVTPQEKWTPFFSRLLAEAYRQDVEASGLWPELDVIYKRVQSHLIPRLIGALEEEGREVTPVLIHGDLWEGNILNDAETGDPWIFDCASYYAHNEMELGIWRAERHQLRAKVYRREYLRHYEASEPEDEWEDRILLYSAKTNFMYSVCFPGGTPSRKVAFNDMLYLIQKYVPWEEDSGVVQSQLSQL</sequence>
<keyword evidence="4" id="KW-1185">Reference proteome</keyword>
<dbReference type="SUPFAM" id="SSF56112">
    <property type="entry name" value="Protein kinase-like (PK-like)"/>
    <property type="match status" value="1"/>
</dbReference>
<dbReference type="PANTHER" id="PTHR12149:SF8">
    <property type="entry name" value="PROTEIN-RIBULOSAMINE 3-KINASE"/>
    <property type="match status" value="1"/>
</dbReference>
<keyword evidence="3" id="KW-0418">Kinase</keyword>